<reference evidence="2" key="1">
    <citation type="submission" date="2023-01" db="EMBL/GenBank/DDBJ databases">
        <title>Genome assembly of the deep-sea coral Lophelia pertusa.</title>
        <authorList>
            <person name="Herrera S."/>
            <person name="Cordes E."/>
        </authorList>
    </citation>
    <scope>NUCLEOTIDE SEQUENCE</scope>
    <source>
        <strain evidence="2">USNM1676648</strain>
        <tissue evidence="2">Polyp</tissue>
    </source>
</reference>
<dbReference type="AlphaFoldDB" id="A0A9W9YN52"/>
<feature type="region of interest" description="Disordered" evidence="1">
    <location>
        <begin position="1"/>
        <end position="33"/>
    </location>
</feature>
<name>A0A9W9YN52_9CNID</name>
<keyword evidence="3" id="KW-1185">Reference proteome</keyword>
<protein>
    <submittedName>
        <fullName evidence="2">Uncharacterized protein</fullName>
    </submittedName>
</protein>
<dbReference type="Proteomes" id="UP001163046">
    <property type="component" value="Unassembled WGS sequence"/>
</dbReference>
<feature type="compositionally biased region" description="Low complexity" evidence="1">
    <location>
        <begin position="17"/>
        <end position="27"/>
    </location>
</feature>
<sequence>MNEKGTQVATGLKKPRQTSTETQTSVETSKKDQEIQCGMAKGSYLREKEHRKWRYNDLIYRLHDKDILIQWLMEEGLLAKSRLCNSLDDEAREERERNPTKYHNFTDQGIPINVEEILKRSPGFIPRILVEAPNFANLIM</sequence>
<accession>A0A9W9YN52</accession>
<comment type="caution">
    <text evidence="2">The sequence shown here is derived from an EMBL/GenBank/DDBJ whole genome shotgun (WGS) entry which is preliminary data.</text>
</comment>
<gene>
    <name evidence="2" type="ORF">OS493_019088</name>
</gene>
<evidence type="ECO:0000313" key="2">
    <source>
        <dbReference type="EMBL" id="KAJ7360001.1"/>
    </source>
</evidence>
<dbReference type="EMBL" id="MU827312">
    <property type="protein sequence ID" value="KAJ7360001.1"/>
    <property type="molecule type" value="Genomic_DNA"/>
</dbReference>
<organism evidence="2 3">
    <name type="scientific">Desmophyllum pertusum</name>
    <dbReference type="NCBI Taxonomy" id="174260"/>
    <lineage>
        <taxon>Eukaryota</taxon>
        <taxon>Metazoa</taxon>
        <taxon>Cnidaria</taxon>
        <taxon>Anthozoa</taxon>
        <taxon>Hexacorallia</taxon>
        <taxon>Scleractinia</taxon>
        <taxon>Caryophylliina</taxon>
        <taxon>Caryophylliidae</taxon>
        <taxon>Desmophyllum</taxon>
    </lineage>
</organism>
<evidence type="ECO:0000313" key="3">
    <source>
        <dbReference type="Proteomes" id="UP001163046"/>
    </source>
</evidence>
<evidence type="ECO:0000256" key="1">
    <source>
        <dbReference type="SAM" id="MobiDB-lite"/>
    </source>
</evidence>
<proteinExistence type="predicted"/>